<comment type="caution">
    <text evidence="1">The sequence shown here is derived from an EMBL/GenBank/DDBJ whole genome shotgun (WGS) entry which is preliminary data.</text>
</comment>
<dbReference type="EMBL" id="JAPWTJ010000128">
    <property type="protein sequence ID" value="KAJ8982383.1"/>
    <property type="molecule type" value="Genomic_DNA"/>
</dbReference>
<evidence type="ECO:0000313" key="1">
    <source>
        <dbReference type="EMBL" id="KAJ8982383.1"/>
    </source>
</evidence>
<proteinExistence type="predicted"/>
<reference evidence="1" key="1">
    <citation type="journal article" date="2023" name="Insect Mol. Biol.">
        <title>Genome sequencing provides insights into the evolution of gene families encoding plant cell wall-degrading enzymes in longhorned beetles.</title>
        <authorList>
            <person name="Shin N.R."/>
            <person name="Okamura Y."/>
            <person name="Kirsch R."/>
            <person name="Pauchet Y."/>
        </authorList>
    </citation>
    <scope>NUCLEOTIDE SEQUENCE</scope>
    <source>
        <strain evidence="1">MMC_N1</strain>
    </source>
</reference>
<protein>
    <submittedName>
        <fullName evidence="1">Uncharacterized protein</fullName>
    </submittedName>
</protein>
<sequence length="296" mass="34844">HKDNVCHSEDNFEARDYIDLIDWQTTKITTPPIMNDVTDEEITRSIKNKSWYISPPFLAIPRRWKDVSEQSRRSTITEYPSRFALPHSPRFTKNIKVQNVLRFSINSRQAVFNTVYSVRCLRVKGSFQVMPKLSRRRYNLARATSNFMLECNKDVPKSSTKFSYMLSMSLTQFSPSDCSNENQDLSHSFDINDLNFDTTQEQTLQNPKFDDNPHNEHVQLDLQLTRTTLNSLLKILKSNTNTLKFIKDYIFLSLCRSCLIIFPSTPIKNTEDGMKRWLRRAKKRVNRTYESKEHYC</sequence>
<accession>A0ABQ9JVN2</accession>
<feature type="non-terminal residue" evidence="1">
    <location>
        <position position="1"/>
    </location>
</feature>
<gene>
    <name evidence="1" type="ORF">NQ317_005477</name>
</gene>
<evidence type="ECO:0000313" key="2">
    <source>
        <dbReference type="Proteomes" id="UP001162164"/>
    </source>
</evidence>
<keyword evidence="2" id="KW-1185">Reference proteome</keyword>
<name>A0ABQ9JVN2_9CUCU</name>
<organism evidence="1 2">
    <name type="scientific">Molorchus minor</name>
    <dbReference type="NCBI Taxonomy" id="1323400"/>
    <lineage>
        <taxon>Eukaryota</taxon>
        <taxon>Metazoa</taxon>
        <taxon>Ecdysozoa</taxon>
        <taxon>Arthropoda</taxon>
        <taxon>Hexapoda</taxon>
        <taxon>Insecta</taxon>
        <taxon>Pterygota</taxon>
        <taxon>Neoptera</taxon>
        <taxon>Endopterygota</taxon>
        <taxon>Coleoptera</taxon>
        <taxon>Polyphaga</taxon>
        <taxon>Cucujiformia</taxon>
        <taxon>Chrysomeloidea</taxon>
        <taxon>Cerambycidae</taxon>
        <taxon>Lamiinae</taxon>
        <taxon>Monochamini</taxon>
        <taxon>Molorchus</taxon>
    </lineage>
</organism>
<dbReference type="Proteomes" id="UP001162164">
    <property type="component" value="Unassembled WGS sequence"/>
</dbReference>